<dbReference type="InterPro" id="IPR036322">
    <property type="entry name" value="WD40_repeat_dom_sf"/>
</dbReference>
<comment type="subcellular location">
    <subcellularLocation>
        <location evidence="1">Nucleus</location>
        <location evidence="1">Nucleolus</location>
    </subcellularLocation>
</comment>
<evidence type="ECO:0000256" key="4">
    <source>
        <dbReference type="ARBA" id="ARBA00022552"/>
    </source>
</evidence>
<dbReference type="PANTHER" id="PTHR22851">
    <property type="entry name" value="U3 SMALL NUCLEOLAR RNA U3 SNORNA ASSOCIATED PROTEIN"/>
    <property type="match status" value="1"/>
</dbReference>
<organism evidence="12 13">
    <name type="scientific">Sphaeramia orbicularis</name>
    <name type="common">orbiculate cardinalfish</name>
    <dbReference type="NCBI Taxonomy" id="375764"/>
    <lineage>
        <taxon>Eukaryota</taxon>
        <taxon>Metazoa</taxon>
        <taxon>Chordata</taxon>
        <taxon>Craniata</taxon>
        <taxon>Vertebrata</taxon>
        <taxon>Euteleostomi</taxon>
        <taxon>Actinopterygii</taxon>
        <taxon>Neopterygii</taxon>
        <taxon>Teleostei</taxon>
        <taxon>Neoteleostei</taxon>
        <taxon>Acanthomorphata</taxon>
        <taxon>Gobiaria</taxon>
        <taxon>Kurtiformes</taxon>
        <taxon>Apogonoidei</taxon>
        <taxon>Apogonidae</taxon>
        <taxon>Apogoninae</taxon>
        <taxon>Sphaeramia</taxon>
    </lineage>
</organism>
<dbReference type="UniPathway" id="UPA00143"/>
<evidence type="ECO:0000256" key="8">
    <source>
        <dbReference type="ARBA" id="ARBA00023274"/>
    </source>
</evidence>
<dbReference type="InterPro" id="IPR015943">
    <property type="entry name" value="WD40/YVTN_repeat-like_dom_sf"/>
</dbReference>
<evidence type="ECO:0000256" key="2">
    <source>
        <dbReference type="ARBA" id="ARBA00005649"/>
    </source>
</evidence>
<dbReference type="InterPro" id="IPR007287">
    <property type="entry name" value="Sof1"/>
</dbReference>
<accession>A0A672ZG14</accession>
<dbReference type="SUPFAM" id="SSF50978">
    <property type="entry name" value="WD40 repeat-like"/>
    <property type="match status" value="1"/>
</dbReference>
<feature type="domain" description="Sof1-like protein" evidence="11">
    <location>
        <begin position="370"/>
        <end position="456"/>
    </location>
</feature>
<keyword evidence="6" id="KW-0677">Repeat</keyword>
<dbReference type="GO" id="GO:0016567">
    <property type="term" value="P:protein ubiquitination"/>
    <property type="evidence" value="ECO:0007669"/>
    <property type="project" value="UniProtKB-UniPathway"/>
</dbReference>
<feature type="repeat" description="WD" evidence="10">
    <location>
        <begin position="337"/>
        <end position="378"/>
    </location>
</feature>
<evidence type="ECO:0000313" key="12">
    <source>
        <dbReference type="Ensembl" id="ENSSORP00005015402.1"/>
    </source>
</evidence>
<dbReference type="PROSITE" id="PS00678">
    <property type="entry name" value="WD_REPEATS_1"/>
    <property type="match status" value="1"/>
</dbReference>
<comment type="similarity">
    <text evidence="2">Belongs to the WD repeat DCAF13/WDSOF1 family.</text>
</comment>
<dbReference type="Gene3D" id="2.130.10.10">
    <property type="entry name" value="YVTN repeat-like/Quinoprotein amine dehydrogenase"/>
    <property type="match status" value="2"/>
</dbReference>
<keyword evidence="4" id="KW-0698">rRNA processing</keyword>
<dbReference type="GO" id="GO:0032040">
    <property type="term" value="C:small-subunit processome"/>
    <property type="evidence" value="ECO:0007669"/>
    <property type="project" value="TreeGrafter"/>
</dbReference>
<evidence type="ECO:0000256" key="10">
    <source>
        <dbReference type="PROSITE-ProRule" id="PRU00221"/>
    </source>
</evidence>
<dbReference type="CDD" id="cd00200">
    <property type="entry name" value="WD40"/>
    <property type="match status" value="1"/>
</dbReference>
<name>A0A672ZG14_9TELE</name>
<proteinExistence type="inferred from homology"/>
<feature type="repeat" description="WD" evidence="10">
    <location>
        <begin position="102"/>
        <end position="144"/>
    </location>
</feature>
<keyword evidence="7" id="KW-0539">Nucleus</keyword>
<dbReference type="Proteomes" id="UP000472271">
    <property type="component" value="Chromosome 16"/>
</dbReference>
<sequence length="461" mass="53382">MFSVFFINTWVLIAVPTDHLHVLNKIKTVFSNALFSFRRQMKVKVLSRNPDDYVRETKHDIQRVPRNYDPNLHPFEVSREYTRALNATKLERVFAKPFLASLDGHRDGVNCMAKHTKSLSTLLSGSCDGEVKIWNLTKRECVRTLQAHEGFVRGMVVRFCGTSFFTVGDDKTIKQWKMQAPGYGEEEEPLNTILGKTVFTGLDHHQKEGVFATCGQQVDIWDEQRSSPIRSFTWGVDSFSSVRFNPVETELLASCASDRSIVLYDMRESAPLKKVTYNLYTYDMRYLDQPITVHMDHVSAVLDVDYSPTGKEFVSASFDKTIRIFPKDGGHSREVYHTKRMQHVICIKWSSDNKYILSGSDEMNIRLWKANASEKLGVLAPRERAAVNYNQKLKEKFQHHPQIRRITRHRHLPKTIHHQTKELRVMREARRRKERNVRKHSKPGAVPVVSEKEKHVVTVVK</sequence>
<dbReference type="InterPro" id="IPR019775">
    <property type="entry name" value="WD40_repeat_CS"/>
</dbReference>
<dbReference type="SMART" id="SM00320">
    <property type="entry name" value="WD40"/>
    <property type="match status" value="6"/>
</dbReference>
<dbReference type="AlphaFoldDB" id="A0A672ZG14"/>
<dbReference type="GO" id="GO:0000462">
    <property type="term" value="P:maturation of SSU-rRNA from tricistronic rRNA transcript (SSU-rRNA, 5.8S rRNA, LSU-rRNA)"/>
    <property type="evidence" value="ECO:0007669"/>
    <property type="project" value="TreeGrafter"/>
</dbReference>
<dbReference type="InterPro" id="IPR001680">
    <property type="entry name" value="WD40_rpt"/>
</dbReference>
<dbReference type="Pfam" id="PF00400">
    <property type="entry name" value="WD40"/>
    <property type="match status" value="4"/>
</dbReference>
<evidence type="ECO:0000256" key="6">
    <source>
        <dbReference type="ARBA" id="ARBA00022737"/>
    </source>
</evidence>
<dbReference type="PROSITE" id="PS50294">
    <property type="entry name" value="WD_REPEATS_REGION"/>
    <property type="match status" value="1"/>
</dbReference>
<keyword evidence="5 10" id="KW-0853">WD repeat</keyword>
<evidence type="ECO:0000259" key="11">
    <source>
        <dbReference type="Pfam" id="PF04158"/>
    </source>
</evidence>
<evidence type="ECO:0000256" key="7">
    <source>
        <dbReference type="ARBA" id="ARBA00023242"/>
    </source>
</evidence>
<evidence type="ECO:0000256" key="1">
    <source>
        <dbReference type="ARBA" id="ARBA00004604"/>
    </source>
</evidence>
<evidence type="ECO:0000313" key="13">
    <source>
        <dbReference type="Proteomes" id="UP000472271"/>
    </source>
</evidence>
<protein>
    <recommendedName>
        <fullName evidence="3">DDB1- and CUL4-associated factor 13</fullName>
    </recommendedName>
    <alternativeName>
        <fullName evidence="9">WD repeat and SOF domain-containing protein 1</fullName>
    </alternativeName>
</protein>
<evidence type="ECO:0000256" key="3">
    <source>
        <dbReference type="ARBA" id="ARBA00021762"/>
    </source>
</evidence>
<dbReference type="FunFam" id="2.130.10.10:FF:000269">
    <property type="entry name" value="DDB1- and CUL4-associated factor 13"/>
    <property type="match status" value="1"/>
</dbReference>
<dbReference type="Pfam" id="PF04158">
    <property type="entry name" value="Sof1"/>
    <property type="match status" value="1"/>
</dbReference>
<keyword evidence="13" id="KW-1185">Reference proteome</keyword>
<evidence type="ECO:0000256" key="5">
    <source>
        <dbReference type="ARBA" id="ARBA00022574"/>
    </source>
</evidence>
<keyword evidence="8" id="KW-0687">Ribonucleoprotein</keyword>
<dbReference type="PROSITE" id="PS50082">
    <property type="entry name" value="WD_REPEATS_2"/>
    <property type="match status" value="3"/>
</dbReference>
<dbReference type="PANTHER" id="PTHR22851:SF0">
    <property type="entry name" value="DDB1- AND CUL4-ASSOCIATED FACTOR 13"/>
    <property type="match status" value="1"/>
</dbReference>
<dbReference type="InterPro" id="IPR051733">
    <property type="entry name" value="WD_repeat_DCAF13/WDSOF1"/>
</dbReference>
<gene>
    <name evidence="12" type="primary">dcaf13</name>
</gene>
<reference evidence="12" key="1">
    <citation type="submission" date="2019-06" db="EMBL/GenBank/DDBJ databases">
        <authorList>
            <consortium name="Wellcome Sanger Institute Data Sharing"/>
        </authorList>
    </citation>
    <scope>NUCLEOTIDE SEQUENCE [LARGE SCALE GENOMIC DNA]</scope>
</reference>
<reference evidence="12" key="2">
    <citation type="submission" date="2025-08" db="UniProtKB">
        <authorList>
            <consortium name="Ensembl"/>
        </authorList>
    </citation>
    <scope>IDENTIFICATION</scope>
</reference>
<evidence type="ECO:0000256" key="9">
    <source>
        <dbReference type="ARBA" id="ARBA00032239"/>
    </source>
</evidence>
<reference evidence="12" key="3">
    <citation type="submission" date="2025-09" db="UniProtKB">
        <authorList>
            <consortium name="Ensembl"/>
        </authorList>
    </citation>
    <scope>IDENTIFICATION</scope>
</reference>
<dbReference type="Ensembl" id="ENSSORT00005015893.1">
    <property type="protein sequence ID" value="ENSSORP00005015402.1"/>
    <property type="gene ID" value="ENSSORG00005007814.1"/>
</dbReference>
<feature type="repeat" description="WD" evidence="10">
    <location>
        <begin position="294"/>
        <end position="325"/>
    </location>
</feature>